<dbReference type="EMBL" id="JAKRRY010000011">
    <property type="protein sequence ID" value="MCW8346363.1"/>
    <property type="molecule type" value="Genomic_DNA"/>
</dbReference>
<evidence type="ECO:0000313" key="1">
    <source>
        <dbReference type="EMBL" id="MCW8346363.1"/>
    </source>
</evidence>
<reference evidence="1" key="1">
    <citation type="submission" date="2022-02" db="EMBL/GenBank/DDBJ databases">
        <title>Vibrio sp. nov, a new bacterium isolated from seawater.</title>
        <authorList>
            <person name="Yuan Y."/>
        </authorList>
    </citation>
    <scope>NUCLEOTIDE SEQUENCE</scope>
    <source>
        <strain evidence="1">ZSDZ65</strain>
    </source>
</reference>
<keyword evidence="2" id="KW-1185">Reference proteome</keyword>
<dbReference type="SUPFAM" id="SSF48452">
    <property type="entry name" value="TPR-like"/>
    <property type="match status" value="1"/>
</dbReference>
<dbReference type="InterPro" id="IPR016024">
    <property type="entry name" value="ARM-type_fold"/>
</dbReference>
<name>A0A9X3CMZ6_9VIBR</name>
<dbReference type="InterPro" id="IPR011990">
    <property type="entry name" value="TPR-like_helical_dom_sf"/>
</dbReference>
<evidence type="ECO:0008006" key="3">
    <source>
        <dbReference type="Google" id="ProtNLM"/>
    </source>
</evidence>
<dbReference type="RefSeq" id="WP_265674928.1">
    <property type="nucleotide sequence ID" value="NZ_JAKRRY010000011.1"/>
</dbReference>
<dbReference type="Proteomes" id="UP001155587">
    <property type="component" value="Unassembled WGS sequence"/>
</dbReference>
<dbReference type="AlphaFoldDB" id="A0A9X3CMZ6"/>
<proteinExistence type="predicted"/>
<organism evidence="1 2">
    <name type="scientific">Vibrio qingdaonensis</name>
    <dbReference type="NCBI Taxonomy" id="2829491"/>
    <lineage>
        <taxon>Bacteria</taxon>
        <taxon>Pseudomonadati</taxon>
        <taxon>Pseudomonadota</taxon>
        <taxon>Gammaproteobacteria</taxon>
        <taxon>Vibrionales</taxon>
        <taxon>Vibrionaceae</taxon>
        <taxon>Vibrio</taxon>
    </lineage>
</organism>
<evidence type="ECO:0000313" key="2">
    <source>
        <dbReference type="Proteomes" id="UP001155587"/>
    </source>
</evidence>
<dbReference type="SUPFAM" id="SSF48371">
    <property type="entry name" value="ARM repeat"/>
    <property type="match status" value="1"/>
</dbReference>
<sequence>MCRRQARLKSLVVTWFMVLACVVALPIYATPSFERHESVLAEQSQDITLPIEQRIAATQMLGNYTGANAIIAIGRASRSATLELRLASIYATQRWQGRAKWDVVAPLLNDDAPEVQALAVRTLAPLWRQVPERYRQILNPAIDDQLMKVQDTANGRLDTAWFYRMRQQYTEAEQLLLLETELNNQPNVVMALAALYQDTKQESRSLDVLEQGVSSYPDSSMLHQRLALTYWRTQQYSAAIEHMQVAYQIEIESAAHAYLLGLMLAKQQPEQAIGLFEKAYGQQAEPQYLYSLCETKLALTAESAACLNELSKWYPEPALRALTEKYDHSKLSLAEDR</sequence>
<gene>
    <name evidence="1" type="ORF">MD535_10155</name>
</gene>
<dbReference type="PROSITE" id="PS51257">
    <property type="entry name" value="PROKAR_LIPOPROTEIN"/>
    <property type="match status" value="1"/>
</dbReference>
<accession>A0A9X3CMZ6</accession>
<comment type="caution">
    <text evidence="1">The sequence shown here is derived from an EMBL/GenBank/DDBJ whole genome shotgun (WGS) entry which is preliminary data.</text>
</comment>
<dbReference type="Gene3D" id="1.25.40.10">
    <property type="entry name" value="Tetratricopeptide repeat domain"/>
    <property type="match status" value="1"/>
</dbReference>
<protein>
    <recommendedName>
        <fullName evidence="3">Tetratricopeptide repeat protein</fullName>
    </recommendedName>
</protein>